<name>A0ABD4UKX4_9BURK</name>
<reference evidence="1 2" key="1">
    <citation type="journal article" date="2017" name="Front. Microbiol.">
        <title>Genomics reveals a unique clone of Burkholderia cenocepacia harbouring an actively excising novel genomic island.</title>
        <authorList>
            <person name="Patil P."/>
            <person name="Mali S."/>
            <person name="Midha S."/>
            <person name="Gautam V."/>
            <person name="Dash L."/>
            <person name="Kumar S."/>
            <person name="Shastri J."/>
            <person name="Singhal L."/>
            <person name="Patil P.B."/>
        </authorList>
    </citation>
    <scope>NUCLEOTIDE SEQUENCE [LARGE SCALE GENOMIC DNA]</scope>
    <source>
        <strain evidence="1 2">BC-19</strain>
    </source>
</reference>
<accession>A0ABD4UKX4</accession>
<comment type="caution">
    <text evidence="1">The sequence shown here is derived from an EMBL/GenBank/DDBJ whole genome shotgun (WGS) entry which is preliminary data.</text>
</comment>
<organism evidence="1 2">
    <name type="scientific">Burkholderia cenocepacia</name>
    <dbReference type="NCBI Taxonomy" id="95486"/>
    <lineage>
        <taxon>Bacteria</taxon>
        <taxon>Pseudomonadati</taxon>
        <taxon>Pseudomonadota</taxon>
        <taxon>Betaproteobacteria</taxon>
        <taxon>Burkholderiales</taxon>
        <taxon>Burkholderiaceae</taxon>
        <taxon>Burkholderia</taxon>
        <taxon>Burkholderia cepacia complex</taxon>
    </lineage>
</organism>
<dbReference type="RefSeq" id="WP_256870193.1">
    <property type="nucleotide sequence ID" value="NZ_JYMX02000026.1"/>
</dbReference>
<evidence type="ECO:0000313" key="2">
    <source>
        <dbReference type="Proteomes" id="UP000191686"/>
    </source>
</evidence>
<dbReference type="Proteomes" id="UP000191686">
    <property type="component" value="Unassembled WGS sequence"/>
</dbReference>
<evidence type="ECO:0000313" key="1">
    <source>
        <dbReference type="EMBL" id="MCW3714973.1"/>
    </source>
</evidence>
<sequence>MRAASISALQDQILALVDELSQGTIDRSMGMSDVDLATAALSRHLNLPKR</sequence>
<dbReference type="EMBL" id="JYMX02000026">
    <property type="protein sequence ID" value="MCW3714973.1"/>
    <property type="molecule type" value="Genomic_DNA"/>
</dbReference>
<dbReference type="AlphaFoldDB" id="A0ABD4UKX4"/>
<proteinExistence type="predicted"/>
<reference evidence="1 2" key="2">
    <citation type="journal article" date="2017" name="Front. Microbiol.">
        <title>Genomics Reveals a Unique Clone of Burkholderia cenocepacia Harboring an Actively Excising Novel Genomic Island.</title>
        <authorList>
            <person name="Patil P.P."/>
            <person name="Mali S."/>
            <person name="Midha S."/>
            <person name="Gautam V."/>
            <person name="Dash L."/>
            <person name="Kumar S."/>
            <person name="Shastri J."/>
            <person name="Singhal L."/>
            <person name="Patil P.B."/>
        </authorList>
    </citation>
    <scope>NUCLEOTIDE SEQUENCE [LARGE SCALE GENOMIC DNA]</scope>
    <source>
        <strain evidence="1 2">BC-19</strain>
    </source>
</reference>
<gene>
    <name evidence="1" type="ORF">UE95_027170</name>
</gene>
<protein>
    <submittedName>
        <fullName evidence="1">Uncharacterized protein</fullName>
    </submittedName>
</protein>